<dbReference type="Proteomes" id="UP000789901">
    <property type="component" value="Unassembled WGS sequence"/>
</dbReference>
<accession>A0ABN7WQ34</accession>
<protein>
    <submittedName>
        <fullName evidence="2">22062_t:CDS:1</fullName>
    </submittedName>
</protein>
<organism evidence="2 3">
    <name type="scientific">Gigaspora margarita</name>
    <dbReference type="NCBI Taxonomy" id="4874"/>
    <lineage>
        <taxon>Eukaryota</taxon>
        <taxon>Fungi</taxon>
        <taxon>Fungi incertae sedis</taxon>
        <taxon>Mucoromycota</taxon>
        <taxon>Glomeromycotina</taxon>
        <taxon>Glomeromycetes</taxon>
        <taxon>Diversisporales</taxon>
        <taxon>Gigasporaceae</taxon>
        <taxon>Gigaspora</taxon>
    </lineage>
</organism>
<proteinExistence type="predicted"/>
<gene>
    <name evidence="2" type="ORF">GMARGA_LOCUS33758</name>
</gene>
<comment type="caution">
    <text evidence="2">The sequence shown here is derived from an EMBL/GenBank/DDBJ whole genome shotgun (WGS) entry which is preliminary data.</text>
</comment>
<dbReference type="EMBL" id="CAJVQB010057065">
    <property type="protein sequence ID" value="CAG8837993.1"/>
    <property type="molecule type" value="Genomic_DNA"/>
</dbReference>
<reference evidence="2 3" key="1">
    <citation type="submission" date="2021-06" db="EMBL/GenBank/DDBJ databases">
        <authorList>
            <person name="Kallberg Y."/>
            <person name="Tangrot J."/>
            <person name="Rosling A."/>
        </authorList>
    </citation>
    <scope>NUCLEOTIDE SEQUENCE [LARGE SCALE GENOMIC DNA]</scope>
    <source>
        <strain evidence="2 3">120-4 pot B 10/14</strain>
    </source>
</reference>
<evidence type="ECO:0000313" key="3">
    <source>
        <dbReference type="Proteomes" id="UP000789901"/>
    </source>
</evidence>
<evidence type="ECO:0000313" key="2">
    <source>
        <dbReference type="EMBL" id="CAG8837993.1"/>
    </source>
</evidence>
<feature type="compositionally biased region" description="Acidic residues" evidence="1">
    <location>
        <begin position="13"/>
        <end position="22"/>
    </location>
</feature>
<sequence length="79" mass="9319">FQETPNYDSESNSSEDENESDISFDTQEYHTKNLSPNNMFKELIFGSAQRLQEIIDKLDFYLDLRRTPVAFPNIDPLLW</sequence>
<feature type="region of interest" description="Disordered" evidence="1">
    <location>
        <begin position="1"/>
        <end position="33"/>
    </location>
</feature>
<feature type="non-terminal residue" evidence="2">
    <location>
        <position position="1"/>
    </location>
</feature>
<name>A0ABN7WQ34_GIGMA</name>
<evidence type="ECO:0000256" key="1">
    <source>
        <dbReference type="SAM" id="MobiDB-lite"/>
    </source>
</evidence>
<keyword evidence="3" id="KW-1185">Reference proteome</keyword>